<feature type="compositionally biased region" description="Basic and acidic residues" evidence="2">
    <location>
        <begin position="63"/>
        <end position="76"/>
    </location>
</feature>
<proteinExistence type="inferred from homology"/>
<dbReference type="InterPro" id="IPR036637">
    <property type="entry name" value="Phosphohistidine_dom_sf"/>
</dbReference>
<dbReference type="EMBL" id="JACVVK020000258">
    <property type="protein sequence ID" value="KAK7481714.1"/>
    <property type="molecule type" value="Genomic_DNA"/>
</dbReference>
<evidence type="ECO:0000313" key="5">
    <source>
        <dbReference type="EMBL" id="KAK7481714.1"/>
    </source>
</evidence>
<dbReference type="InterPro" id="IPR008279">
    <property type="entry name" value="PEP-util_enz_mobile_dom"/>
</dbReference>
<name>A0ABD0K371_9CAEN</name>
<dbReference type="Pfam" id="PF01326">
    <property type="entry name" value="PPDK_N"/>
    <property type="match status" value="1"/>
</dbReference>
<gene>
    <name evidence="5" type="ORF">BaRGS_00027087</name>
</gene>
<dbReference type="Proteomes" id="UP001519460">
    <property type="component" value="Unassembled WGS sequence"/>
</dbReference>
<dbReference type="Gene3D" id="3.30.470.20">
    <property type="entry name" value="ATP-grasp fold, B domain"/>
    <property type="match status" value="1"/>
</dbReference>
<sequence length="1276" mass="140942">MMDTFVTALVAASVVVLLFWLLTPNPGLVAGVYPLPGRWYWLKRAVFLCIFRLRSRKQKSKKRVEDRVKGTDDVRKNRGLGRSMSPADMEYCQPLPDHPYAMDSVYIGAYSQNGPNFALRVARRSGRQAEIWLILDVPGVGVLQHPVHPDTLITNTDPNSYSAGGLRFEVVEPMKTWRVSYSGPLRVGLCNSIDNKPDTYLDTSFSFQWDAFALPFNYDSDLDPALLGDAVAREKWTKEYFEMLQSKHQTHYEQWGELRGALSVEGRPSQQLCMKAIRDHSFGVRKWTDFYRYIYCFLYIENGTTLQVGIVSQPGMLSHLKTGCLTYPNGEVVAVTRVDFNLWEVGETEKQPPAKWAFTFMADGQQYSLSVETKTDSLLYHEADRGGVVHEVFCAVTLNNRSGWGLSEFFYRNDNRSRVEVEATLPLLIELPLSEIDAGSEEFVMSFTAPACSSSALVGGKGSQLAQLTWLSQRESVHVPPGICVTLAAFEEQLKHNPNLSQALNSVVEAAVCDVKCLEGVCGEAVSQFTKLAVCAPVVEAVSRGLKQVFGDNVNARRVAVRSSAAGEDGSEASSAGQMETFLGVCGHKQIIEAVQKCWASAYTYQAVEYRRQHGQPIRTAVGVVIQEMVPAEAAGVLFTSDPVTDNSSIIVINANFGLGESVVSGKCEPDTITVRRNWDGSLRIMDHKAGHKQTKVTMKGDGGVVEEMVSSADSNRCCLTDNVILSLAQLGVQVEKYYGSARDIEWAYTDGKIFLLQARPITTAEQETEEELMHEFDSPLAGGYEWLTTGNISEMLGGAVTPLTASNFQRAVDLALQKEVMELNLLGEVRPDLSMQKAEDYLGVAPAGPLTHAFNALRMMRHLNGGKSRTKRWEERLSTYKLGEGATSALELYQDIDKHLQDYNDVWSATTVNSAQSGSWSTVLLSLLSAGSTDWTTEHYSDIALLLSQCQDVYSAEVPTAMQTCVQIMRSESHQQLKQKTEMFLQRHGHRCVREAELREKSWHLDPTKLTSVLKTILETRSYTRTGRDRLSAGQLVAQLKTPLSFAKRKLLQYLLPKAWAAVGSREWGKSLSVLMSDIFKCAYWKLAAMMVTEGRLPDEDLLFFLTHSEIGKLLTSRSARLIVKAQRRRKVLSKQSALHFPKISTGHPVPLERETRMRDAGSGDATVLTGMPVSRGVVEGPARIVLSLAEAHTIQAGDVLVVTCTDVGWTPYFPLIAGLVTELGGLVSHGAVVAREYGIPCVVNIPDATVLVPNGARVELDGGAGTVTVLSMEK</sequence>
<evidence type="ECO:0008006" key="7">
    <source>
        <dbReference type="Google" id="ProtNLM"/>
    </source>
</evidence>
<evidence type="ECO:0000256" key="2">
    <source>
        <dbReference type="SAM" id="MobiDB-lite"/>
    </source>
</evidence>
<comment type="caution">
    <text evidence="5">The sequence shown here is derived from an EMBL/GenBank/DDBJ whole genome shotgun (WGS) entry which is preliminary data.</text>
</comment>
<dbReference type="InterPro" id="IPR002192">
    <property type="entry name" value="PPDK_AMP/ATP-bd"/>
</dbReference>
<accession>A0ABD0K371</accession>
<dbReference type="Pfam" id="PF00391">
    <property type="entry name" value="PEP-utilizers"/>
    <property type="match status" value="1"/>
</dbReference>
<keyword evidence="6" id="KW-1185">Reference proteome</keyword>
<dbReference type="PANTHER" id="PTHR43615">
    <property type="entry name" value="PHOSPHOENOLPYRUVATE SYNTHASE-RELATED"/>
    <property type="match status" value="1"/>
</dbReference>
<organism evidence="5 6">
    <name type="scientific">Batillaria attramentaria</name>
    <dbReference type="NCBI Taxonomy" id="370345"/>
    <lineage>
        <taxon>Eukaryota</taxon>
        <taxon>Metazoa</taxon>
        <taxon>Spiralia</taxon>
        <taxon>Lophotrochozoa</taxon>
        <taxon>Mollusca</taxon>
        <taxon>Gastropoda</taxon>
        <taxon>Caenogastropoda</taxon>
        <taxon>Sorbeoconcha</taxon>
        <taxon>Cerithioidea</taxon>
        <taxon>Batillariidae</taxon>
        <taxon>Batillaria</taxon>
    </lineage>
</organism>
<dbReference type="Gene3D" id="3.30.1490.20">
    <property type="entry name" value="ATP-grasp fold, A domain"/>
    <property type="match status" value="1"/>
</dbReference>
<dbReference type="SUPFAM" id="SSF52009">
    <property type="entry name" value="Phosphohistidine domain"/>
    <property type="match status" value="1"/>
</dbReference>
<dbReference type="SUPFAM" id="SSF56059">
    <property type="entry name" value="Glutathione synthetase ATP-binding domain-like"/>
    <property type="match status" value="1"/>
</dbReference>
<evidence type="ECO:0000313" key="6">
    <source>
        <dbReference type="Proteomes" id="UP001519460"/>
    </source>
</evidence>
<evidence type="ECO:0000256" key="1">
    <source>
        <dbReference type="ARBA" id="ARBA00007837"/>
    </source>
</evidence>
<dbReference type="InterPro" id="IPR051549">
    <property type="entry name" value="PEP_Utilizing_Enz"/>
</dbReference>
<reference evidence="5 6" key="1">
    <citation type="journal article" date="2023" name="Sci. Data">
        <title>Genome assembly of the Korean intertidal mud-creeper Batillaria attramentaria.</title>
        <authorList>
            <person name="Patra A.K."/>
            <person name="Ho P.T."/>
            <person name="Jun S."/>
            <person name="Lee S.J."/>
            <person name="Kim Y."/>
            <person name="Won Y.J."/>
        </authorList>
    </citation>
    <scope>NUCLEOTIDE SEQUENCE [LARGE SCALE GENOMIC DNA]</scope>
    <source>
        <strain evidence="5">Wonlab-2016</strain>
    </source>
</reference>
<protein>
    <recommendedName>
        <fullName evidence="7">Phosphoenolpyruvate synthase</fullName>
    </recommendedName>
</protein>
<dbReference type="Gene3D" id="3.50.30.10">
    <property type="entry name" value="Phosphohistidine domain"/>
    <property type="match status" value="1"/>
</dbReference>
<feature type="domain" description="PEP-utilising enzyme mobile" evidence="3">
    <location>
        <begin position="1197"/>
        <end position="1267"/>
    </location>
</feature>
<dbReference type="PANTHER" id="PTHR43615:SF1">
    <property type="entry name" value="PPDK_N DOMAIN-CONTAINING PROTEIN"/>
    <property type="match status" value="1"/>
</dbReference>
<evidence type="ECO:0000259" key="3">
    <source>
        <dbReference type="Pfam" id="PF00391"/>
    </source>
</evidence>
<dbReference type="InterPro" id="IPR013815">
    <property type="entry name" value="ATP_grasp_subdomain_1"/>
</dbReference>
<feature type="domain" description="Pyruvate phosphate dikinase AMP/ATP-binding" evidence="4">
    <location>
        <begin position="456"/>
        <end position="777"/>
    </location>
</feature>
<dbReference type="AlphaFoldDB" id="A0ABD0K371"/>
<feature type="region of interest" description="Disordered" evidence="2">
    <location>
        <begin position="61"/>
        <end position="80"/>
    </location>
</feature>
<evidence type="ECO:0000259" key="4">
    <source>
        <dbReference type="Pfam" id="PF01326"/>
    </source>
</evidence>
<comment type="similarity">
    <text evidence="1">Belongs to the PEP-utilizing enzyme family.</text>
</comment>